<name>A0A6A5GBE8_CAERE</name>
<organism evidence="2 3">
    <name type="scientific">Caenorhabditis remanei</name>
    <name type="common">Caenorhabditis vulgaris</name>
    <dbReference type="NCBI Taxonomy" id="31234"/>
    <lineage>
        <taxon>Eukaryota</taxon>
        <taxon>Metazoa</taxon>
        <taxon>Ecdysozoa</taxon>
        <taxon>Nematoda</taxon>
        <taxon>Chromadorea</taxon>
        <taxon>Rhabditida</taxon>
        <taxon>Rhabditina</taxon>
        <taxon>Rhabditomorpha</taxon>
        <taxon>Rhabditoidea</taxon>
        <taxon>Rhabditidae</taxon>
        <taxon>Peloderinae</taxon>
        <taxon>Caenorhabditis</taxon>
    </lineage>
</organism>
<dbReference type="KEGG" id="crq:GCK72_018955"/>
<evidence type="ECO:0000313" key="3">
    <source>
        <dbReference type="Proteomes" id="UP000483820"/>
    </source>
</evidence>
<evidence type="ECO:0000313" key="2">
    <source>
        <dbReference type="EMBL" id="KAF1752400.1"/>
    </source>
</evidence>
<sequence length="418" mass="48738">MSLYKLADGILETHVTWRDVEEKLQKKFGTKAAFGEKKTARNISDLKGFMSKIALIEPNWQNIENDKILPNKFAVKISSQLPFLEYSKVLKITDENGYDDQKLTFLGKILREAHNREVETYKLLERFNHPDVPYTKIYAMKSFSDESDLKGYILMKYIPDIHITSMSEHISADDLIPVIRGVATFAALGHNLSDSEKQFVLGPEFLEYYFNTFLDPTSLESTFEHLRVAFSFLESSETDKLFKIYRHYIQNVNKFTRISDLVGLPLIFNHGDLWQSNILYKTENRGKLKLKAIIDWQALSLLPPGFDMARLFMGSLSPEDRRQRTSELLMIYHETFTQSLGMELFSHQEIIDSYNLHFPLMSLMVLPGLTPFLDASHLYEPEKSEVREKTKRNMQAIIEDVFEKHEYNMENYADFMKK</sequence>
<dbReference type="EMBL" id="WUAV01000005">
    <property type="protein sequence ID" value="KAF1752400.1"/>
    <property type="molecule type" value="Genomic_DNA"/>
</dbReference>
<dbReference type="GeneID" id="9824194"/>
<dbReference type="InterPro" id="IPR011009">
    <property type="entry name" value="Kinase-like_dom_sf"/>
</dbReference>
<evidence type="ECO:0000259" key="1">
    <source>
        <dbReference type="SMART" id="SM00587"/>
    </source>
</evidence>
<accession>A0A6A5GBE8</accession>
<dbReference type="InterPro" id="IPR015897">
    <property type="entry name" value="CHK_kinase-like"/>
</dbReference>
<dbReference type="PANTHER" id="PTHR23020:SF10">
    <property type="entry name" value="CHK KINASE-LIKE DOMAIN-CONTAINING PROTEIN"/>
    <property type="match status" value="1"/>
</dbReference>
<dbReference type="CTD" id="9824194"/>
<reference evidence="2 3" key="1">
    <citation type="submission" date="2019-12" db="EMBL/GenBank/DDBJ databases">
        <title>Chromosome-level assembly of the Caenorhabditis remanei genome.</title>
        <authorList>
            <person name="Teterina A.A."/>
            <person name="Willis J.H."/>
            <person name="Phillips P.C."/>
        </authorList>
    </citation>
    <scope>NUCLEOTIDE SEQUENCE [LARGE SCALE GENOMIC DNA]</scope>
    <source>
        <strain evidence="2 3">PX506</strain>
        <tissue evidence="2">Whole organism</tissue>
    </source>
</reference>
<gene>
    <name evidence="2" type="ORF">GCK72_018955</name>
</gene>
<dbReference type="SMART" id="SM00587">
    <property type="entry name" value="CHK"/>
    <property type="match status" value="1"/>
</dbReference>
<dbReference type="AlphaFoldDB" id="A0A6A5GBE8"/>
<dbReference type="RefSeq" id="XP_003110477.2">
    <property type="nucleotide sequence ID" value="XM_003110429.2"/>
</dbReference>
<dbReference type="SUPFAM" id="SSF56112">
    <property type="entry name" value="Protein kinase-like (PK-like)"/>
    <property type="match status" value="1"/>
</dbReference>
<dbReference type="PANTHER" id="PTHR23020">
    <property type="entry name" value="UNCHARACTERIZED NUCLEAR HORMONE RECEPTOR-RELATED"/>
    <property type="match status" value="1"/>
</dbReference>
<dbReference type="InterPro" id="IPR052961">
    <property type="entry name" value="Oxido-Kinase-like_Enzymes"/>
</dbReference>
<proteinExistence type="predicted"/>
<feature type="domain" description="CHK kinase-like" evidence="1">
    <location>
        <begin position="152"/>
        <end position="342"/>
    </location>
</feature>
<dbReference type="Gene3D" id="3.90.1200.10">
    <property type="match status" value="1"/>
</dbReference>
<dbReference type="Pfam" id="PF07914">
    <property type="entry name" value="DUF1679"/>
    <property type="match status" value="1"/>
</dbReference>
<dbReference type="InterPro" id="IPR012877">
    <property type="entry name" value="Dhs-27"/>
</dbReference>
<protein>
    <recommendedName>
        <fullName evidence="1">CHK kinase-like domain-containing protein</fullName>
    </recommendedName>
</protein>
<dbReference type="Proteomes" id="UP000483820">
    <property type="component" value="Chromosome V"/>
</dbReference>
<comment type="caution">
    <text evidence="2">The sequence shown here is derived from an EMBL/GenBank/DDBJ whole genome shotgun (WGS) entry which is preliminary data.</text>
</comment>